<evidence type="ECO:0000256" key="1">
    <source>
        <dbReference type="ARBA" id="ARBA00009176"/>
    </source>
</evidence>
<dbReference type="Proteomes" id="UP001201980">
    <property type="component" value="Unassembled WGS sequence"/>
</dbReference>
<sequence>MGRRVPIWLDCDPGHDDAFAILLAAYHPGIQLLGISTIFGNAPLDAAVAINSKTTWNATSILTAIGKPNIPVYAGAPNALIRPPLVPPTDIHGETGIDGTDLLPRPLTPANTSVSAVDAIAAAIIRTEPNTAWIVATGALTNVASLFRAHPELASHMKGVSLMGGAIGGKFTGAIMGKVGNVERMGNWTQFAEFNILVDPEAADEIFQNPVLKGKTTMIPLDVTHLVLATQEVQGMLLFGRSSDGAAAWAGASQWTRAESEGEKREIKGKTKLRTMLVELLTFFAKTYTDVFGITEGPPLHDPLAVAAVLTGTEWEIPFFDSTSSGGKERYDVHVNTVGTHEEARAGAETGRTVPTLMPEGQEGTRIPRGLDIEMFWQVIEDCLERADEVNSKNGGF</sequence>
<evidence type="ECO:0000256" key="3">
    <source>
        <dbReference type="ARBA" id="ARBA00023295"/>
    </source>
</evidence>
<dbReference type="InterPro" id="IPR001910">
    <property type="entry name" value="Inosine/uridine_hydrolase_dom"/>
</dbReference>
<evidence type="ECO:0000259" key="4">
    <source>
        <dbReference type="Pfam" id="PF01156"/>
    </source>
</evidence>
<dbReference type="SUPFAM" id="SSF53590">
    <property type="entry name" value="Nucleoside hydrolase"/>
    <property type="match status" value="1"/>
</dbReference>
<dbReference type="GO" id="GO:0005829">
    <property type="term" value="C:cytosol"/>
    <property type="evidence" value="ECO:0007669"/>
    <property type="project" value="TreeGrafter"/>
</dbReference>
<protein>
    <submittedName>
        <fullName evidence="5">Uridine nucleosidase protein</fullName>
    </submittedName>
</protein>
<evidence type="ECO:0000313" key="6">
    <source>
        <dbReference type="Proteomes" id="UP001201980"/>
    </source>
</evidence>
<dbReference type="GO" id="GO:0008477">
    <property type="term" value="F:purine nucleosidase activity"/>
    <property type="evidence" value="ECO:0007669"/>
    <property type="project" value="TreeGrafter"/>
</dbReference>
<organism evidence="5 6">
    <name type="scientific">Zalerion maritima</name>
    <dbReference type="NCBI Taxonomy" id="339359"/>
    <lineage>
        <taxon>Eukaryota</taxon>
        <taxon>Fungi</taxon>
        <taxon>Dikarya</taxon>
        <taxon>Ascomycota</taxon>
        <taxon>Pezizomycotina</taxon>
        <taxon>Sordariomycetes</taxon>
        <taxon>Lulworthiomycetidae</taxon>
        <taxon>Lulworthiales</taxon>
        <taxon>Lulworthiaceae</taxon>
        <taxon>Zalerion</taxon>
    </lineage>
</organism>
<gene>
    <name evidence="5" type="ORF">MKZ38_001918</name>
</gene>
<dbReference type="GO" id="GO:0006152">
    <property type="term" value="P:purine nucleoside catabolic process"/>
    <property type="evidence" value="ECO:0007669"/>
    <property type="project" value="TreeGrafter"/>
</dbReference>
<dbReference type="InterPro" id="IPR023186">
    <property type="entry name" value="IUNH"/>
</dbReference>
<dbReference type="PANTHER" id="PTHR12304:SF4">
    <property type="entry name" value="URIDINE NUCLEOSIDASE"/>
    <property type="match status" value="1"/>
</dbReference>
<keyword evidence="2" id="KW-0378">Hydrolase</keyword>
<dbReference type="InterPro" id="IPR036452">
    <property type="entry name" value="Ribo_hydro-like"/>
</dbReference>
<feature type="domain" description="Inosine/uridine-preferring nucleoside hydrolase" evidence="4">
    <location>
        <begin position="7"/>
        <end position="378"/>
    </location>
</feature>
<accession>A0AAD5WRL4</accession>
<keyword evidence="3" id="KW-0326">Glycosidase</keyword>
<evidence type="ECO:0000256" key="2">
    <source>
        <dbReference type="ARBA" id="ARBA00022801"/>
    </source>
</evidence>
<reference evidence="5" key="1">
    <citation type="submission" date="2022-07" db="EMBL/GenBank/DDBJ databases">
        <title>Draft genome sequence of Zalerion maritima ATCC 34329, a (micro)plastics degrading marine fungus.</title>
        <authorList>
            <person name="Paco A."/>
            <person name="Goncalves M.F.M."/>
            <person name="Rocha-Santos T.A.P."/>
            <person name="Alves A."/>
        </authorList>
    </citation>
    <scope>NUCLEOTIDE SEQUENCE</scope>
    <source>
        <strain evidence="5">ATCC 34329</strain>
    </source>
</reference>
<dbReference type="CDD" id="cd02651">
    <property type="entry name" value="nuc_hydro_IU_UC_XIUA"/>
    <property type="match status" value="1"/>
</dbReference>
<comment type="caution">
    <text evidence="5">The sequence shown here is derived from an EMBL/GenBank/DDBJ whole genome shotgun (WGS) entry which is preliminary data.</text>
</comment>
<comment type="similarity">
    <text evidence="1">Belongs to the IUNH family.</text>
</comment>
<dbReference type="EMBL" id="JAKWBI020000155">
    <property type="protein sequence ID" value="KAJ2901364.1"/>
    <property type="molecule type" value="Genomic_DNA"/>
</dbReference>
<dbReference type="PANTHER" id="PTHR12304">
    <property type="entry name" value="INOSINE-URIDINE PREFERRING NUCLEOSIDE HYDROLASE"/>
    <property type="match status" value="1"/>
</dbReference>
<dbReference type="AlphaFoldDB" id="A0AAD5WRL4"/>
<dbReference type="Gene3D" id="3.90.245.10">
    <property type="entry name" value="Ribonucleoside hydrolase-like"/>
    <property type="match status" value="1"/>
</dbReference>
<dbReference type="Pfam" id="PF01156">
    <property type="entry name" value="IU_nuc_hydro"/>
    <property type="match status" value="1"/>
</dbReference>
<name>A0AAD5WRL4_9PEZI</name>
<keyword evidence="6" id="KW-1185">Reference proteome</keyword>
<proteinExistence type="inferred from homology"/>
<evidence type="ECO:0000313" key="5">
    <source>
        <dbReference type="EMBL" id="KAJ2901364.1"/>
    </source>
</evidence>